<organism evidence="2 3">
    <name type="scientific">Oceanotoga teriensis</name>
    <dbReference type="NCBI Taxonomy" id="515440"/>
    <lineage>
        <taxon>Bacteria</taxon>
        <taxon>Thermotogati</taxon>
        <taxon>Thermotogota</taxon>
        <taxon>Thermotogae</taxon>
        <taxon>Petrotogales</taxon>
        <taxon>Petrotogaceae</taxon>
        <taxon>Oceanotoga</taxon>
    </lineage>
</organism>
<name>A0AA45C5P5_9BACT</name>
<gene>
    <name evidence="2" type="ORF">C7380_11517</name>
</gene>
<evidence type="ECO:0000256" key="1">
    <source>
        <dbReference type="SAM" id="Phobius"/>
    </source>
</evidence>
<keyword evidence="1" id="KW-0472">Membrane</keyword>
<keyword evidence="1" id="KW-1133">Transmembrane helix</keyword>
<dbReference type="Proteomes" id="UP000245921">
    <property type="component" value="Unassembled WGS sequence"/>
</dbReference>
<dbReference type="AlphaFoldDB" id="A0AA45C5P5"/>
<protein>
    <submittedName>
        <fullName evidence="2">Uncharacterized protein</fullName>
    </submittedName>
</protein>
<feature type="transmembrane region" description="Helical" evidence="1">
    <location>
        <begin position="12"/>
        <end position="33"/>
    </location>
</feature>
<reference evidence="2 3" key="1">
    <citation type="submission" date="2018-05" db="EMBL/GenBank/DDBJ databases">
        <title>Genomic Encyclopedia of Type Strains, Phase IV (KMG-IV): sequencing the most valuable type-strain genomes for metagenomic binning, comparative biology and taxonomic classification.</title>
        <authorList>
            <person name="Goeker M."/>
        </authorList>
    </citation>
    <scope>NUCLEOTIDE SEQUENCE [LARGE SCALE GENOMIC DNA]</scope>
    <source>
        <strain evidence="2 3">DSM 24906</strain>
    </source>
</reference>
<evidence type="ECO:0000313" key="3">
    <source>
        <dbReference type="Proteomes" id="UP000245921"/>
    </source>
</evidence>
<accession>A0AA45C5P5</accession>
<keyword evidence="1" id="KW-0812">Transmembrane</keyword>
<feature type="transmembrane region" description="Helical" evidence="1">
    <location>
        <begin position="39"/>
        <end position="59"/>
    </location>
</feature>
<proteinExistence type="predicted"/>
<comment type="caution">
    <text evidence="2">The sequence shown here is derived from an EMBL/GenBank/DDBJ whole genome shotgun (WGS) entry which is preliminary data.</text>
</comment>
<keyword evidence="3" id="KW-1185">Reference proteome</keyword>
<dbReference type="RefSeq" id="WP_109605479.1">
    <property type="nucleotide sequence ID" value="NZ_JAMHJO010000004.1"/>
</dbReference>
<evidence type="ECO:0000313" key="2">
    <source>
        <dbReference type="EMBL" id="PWJ89291.1"/>
    </source>
</evidence>
<dbReference type="EMBL" id="QGGI01000015">
    <property type="protein sequence ID" value="PWJ89291.1"/>
    <property type="molecule type" value="Genomic_DNA"/>
</dbReference>
<sequence length="109" mass="13188">MIKRILKYKLFYFGVIVESIRFILNLYITFYNLFSNSMIFGVDVWLNFVVWGMGIYGFWIFKRWSIIVFTAVQVLFLYSSFAMGVFNIFNFVIPLYVIIMSFIYRKEMN</sequence>